<proteinExistence type="predicted"/>
<sequence>MASQHEVSTIVNDVVIEYFLADPGQGKLPAPVREALEKLSRYKEGQVLSDKDYRDIRRLLNEIADIH</sequence>
<keyword evidence="2" id="KW-1185">Reference proteome</keyword>
<gene>
    <name evidence="1" type="ORF">GHYDROH2_03840</name>
</gene>
<evidence type="ECO:0000313" key="2">
    <source>
        <dbReference type="Proteomes" id="UP001144352"/>
    </source>
</evidence>
<organism evidence="1 2">
    <name type="scientific">Geobacter hydrogenophilus</name>
    <dbReference type="NCBI Taxonomy" id="40983"/>
    <lineage>
        <taxon>Bacteria</taxon>
        <taxon>Pseudomonadati</taxon>
        <taxon>Thermodesulfobacteriota</taxon>
        <taxon>Desulfuromonadia</taxon>
        <taxon>Geobacterales</taxon>
        <taxon>Geobacteraceae</taxon>
        <taxon>Geobacter</taxon>
    </lineage>
</organism>
<name>A0A9W6L9Z1_9BACT</name>
<reference evidence="1" key="1">
    <citation type="submission" date="2022-12" db="EMBL/GenBank/DDBJ databases">
        <title>Reference genome sequencing for broad-spectrum identification of bacterial and archaeal isolates by mass spectrometry.</title>
        <authorList>
            <person name="Sekiguchi Y."/>
            <person name="Tourlousse D.M."/>
        </authorList>
    </citation>
    <scope>NUCLEOTIDE SEQUENCE</scope>
    <source>
        <strain evidence="1">H2</strain>
    </source>
</reference>
<protein>
    <submittedName>
        <fullName evidence="1">Uncharacterized protein</fullName>
    </submittedName>
</protein>
<dbReference type="EMBL" id="BSDS01000001">
    <property type="protein sequence ID" value="GLI36883.1"/>
    <property type="molecule type" value="Genomic_DNA"/>
</dbReference>
<accession>A0A9W6L9Z1</accession>
<comment type="caution">
    <text evidence="1">The sequence shown here is derived from an EMBL/GenBank/DDBJ whole genome shotgun (WGS) entry which is preliminary data.</text>
</comment>
<dbReference type="AlphaFoldDB" id="A0A9W6L9Z1"/>
<dbReference type="Proteomes" id="UP001144352">
    <property type="component" value="Unassembled WGS sequence"/>
</dbReference>
<evidence type="ECO:0000313" key="1">
    <source>
        <dbReference type="EMBL" id="GLI36883.1"/>
    </source>
</evidence>